<keyword evidence="4" id="KW-0732">Signal</keyword>
<keyword evidence="2" id="KW-0472">Membrane</keyword>
<gene>
    <name evidence="6" type="ORF">DX908_13120</name>
</gene>
<reference evidence="6 7" key="1">
    <citation type="submission" date="2018-08" db="EMBL/GenBank/DDBJ databases">
        <title>Parvularcula sp. SM1705, isolated from surface water of the South Sea China.</title>
        <authorList>
            <person name="Sun L."/>
        </authorList>
    </citation>
    <scope>NUCLEOTIDE SEQUENCE [LARGE SCALE GENOMIC DNA]</scope>
    <source>
        <strain evidence="6 7">SM1705</strain>
    </source>
</reference>
<dbReference type="NCBIfam" id="TIGR01782">
    <property type="entry name" value="TonB-Xanth-Caul"/>
    <property type="match status" value="1"/>
</dbReference>
<dbReference type="PANTHER" id="PTHR40980:SF3">
    <property type="entry name" value="TONB-DEPENDENT RECEPTOR-LIKE BETA-BARREL DOMAIN-CONTAINING PROTEIN"/>
    <property type="match status" value="1"/>
</dbReference>
<sequence>MSRKDSLDRRWLMGTAATGLAMFMAAAPAMAQDDEEDDGDVVVVRGLKSAIQQSIATKAESTSIVEAVSAEDIGKLPDVSIAESLARLPGLAAQRLRGRAQVISVRGLGPDFTTATLNGREQVTAGDNRGVEFDQFPAELLSSVLVYKTPEASLVAAGLAGTADLRTIRPLAFGSRAVAVGARYEWNEQDALNAGTENDGYRFTASYVDQFADGTVGIVLGFATQSTPTQSQRYESWGFPTTDVMGEQAFVIGGVKPYSETRDLERDAFIGTLEWEPNDTFNTTLDVFYSEFEDTGVLRGVELPLFWGSSGAPTNPVVEDGVITSGTFEGVQGVLRNDNRFRSAELFSVGWNGKWDVNDHWQLEADLSHSSVDRLDTDLETYAGTGNGGGNGASDDLSFMLNSDGVPIFSGSLDYSDPSLFLLTDPQGWGQVGFIKRPETEDELEAIRLSATRSFDDTWIDSVEVGVNFTTREKNKVSNEEFLRSFAGTTDTAVPVPSQYLLSDSSDFGWIGIGPILSFDSLGLYESGFYNTEVLANADVVTKAWQVEEDVTTWFAQVNINTQWGQIPVRGNFGVQYVETDQSSSGQSIGYDPSTDTNIAVPFTAGDEYSELLPSFNFSFELAPDTYLRTAYARTQARARMDDMRGSLAVNFNNMICGFEMDGVTPFYTPENATNANDSCLSTSGGDPTLRPYLADSYDLSFEHYFADRTGYVSIAAFYKELSDFVFPNFSRAYDFTTEANAIFGTDFVTMNPGIAVGTTSTPTNIEGGSMQGIELATNIPGEMFLPSPLDGFGVFASYSITDSEIENPLTNSPTPIPGLSEEVANVTVYYEKNGFQARISQRYRSEFLGEVTGFGAGLETRNVGSEKVVDAQIGYTFEDTGTRLDGVSILLQGQNITDEEFVTIDDASGLPRNFETYGATYLLGINWRM</sequence>
<dbReference type="Proteomes" id="UP000264589">
    <property type="component" value="Unassembled WGS sequence"/>
</dbReference>
<dbReference type="PROSITE" id="PS51318">
    <property type="entry name" value="TAT"/>
    <property type="match status" value="1"/>
</dbReference>
<dbReference type="InterPro" id="IPR010104">
    <property type="entry name" value="TonB_rcpt_bac"/>
</dbReference>
<dbReference type="OrthoDB" id="9796221at2"/>
<dbReference type="RefSeq" id="WP_116392758.1">
    <property type="nucleotide sequence ID" value="NZ_QUQO01000001.1"/>
</dbReference>
<comment type="subcellular location">
    <subcellularLocation>
        <location evidence="1">Cell outer membrane</location>
    </subcellularLocation>
</comment>
<evidence type="ECO:0000256" key="3">
    <source>
        <dbReference type="ARBA" id="ARBA00023237"/>
    </source>
</evidence>
<organism evidence="6 7">
    <name type="scientific">Parvularcula marina</name>
    <dbReference type="NCBI Taxonomy" id="2292771"/>
    <lineage>
        <taxon>Bacteria</taxon>
        <taxon>Pseudomonadati</taxon>
        <taxon>Pseudomonadota</taxon>
        <taxon>Alphaproteobacteria</taxon>
        <taxon>Parvularculales</taxon>
        <taxon>Parvularculaceae</taxon>
        <taxon>Parvularcula</taxon>
    </lineage>
</organism>
<dbReference type="PANTHER" id="PTHR40980">
    <property type="entry name" value="PLUG DOMAIN-CONTAINING PROTEIN"/>
    <property type="match status" value="1"/>
</dbReference>
<evidence type="ECO:0000313" key="7">
    <source>
        <dbReference type="Proteomes" id="UP000264589"/>
    </source>
</evidence>
<dbReference type="Pfam" id="PF07715">
    <property type="entry name" value="Plug"/>
    <property type="match status" value="1"/>
</dbReference>
<dbReference type="Gene3D" id="2.40.170.20">
    <property type="entry name" value="TonB-dependent receptor, beta-barrel domain"/>
    <property type="match status" value="1"/>
</dbReference>
<dbReference type="InParanoid" id="A0A371RL02"/>
<feature type="chain" id="PRO_5016796086" evidence="4">
    <location>
        <begin position="32"/>
        <end position="930"/>
    </location>
</feature>
<dbReference type="InterPro" id="IPR037066">
    <property type="entry name" value="Plug_dom_sf"/>
</dbReference>
<evidence type="ECO:0000256" key="2">
    <source>
        <dbReference type="ARBA" id="ARBA00023136"/>
    </source>
</evidence>
<dbReference type="InterPro" id="IPR036942">
    <property type="entry name" value="Beta-barrel_TonB_sf"/>
</dbReference>
<name>A0A371RL02_9PROT</name>
<feature type="signal peptide" evidence="4">
    <location>
        <begin position="1"/>
        <end position="31"/>
    </location>
</feature>
<dbReference type="InterPro" id="IPR012910">
    <property type="entry name" value="Plug_dom"/>
</dbReference>
<dbReference type="Gene3D" id="2.170.130.10">
    <property type="entry name" value="TonB-dependent receptor, plug domain"/>
    <property type="match status" value="1"/>
</dbReference>
<evidence type="ECO:0000256" key="1">
    <source>
        <dbReference type="ARBA" id="ARBA00004442"/>
    </source>
</evidence>
<comment type="caution">
    <text evidence="6">The sequence shown here is derived from an EMBL/GenBank/DDBJ whole genome shotgun (WGS) entry which is preliminary data.</text>
</comment>
<proteinExistence type="predicted"/>
<protein>
    <submittedName>
        <fullName evidence="6">TonB-dependent receptor</fullName>
    </submittedName>
</protein>
<dbReference type="InterPro" id="IPR006311">
    <property type="entry name" value="TAT_signal"/>
</dbReference>
<feature type="domain" description="TonB-dependent receptor plug" evidence="5">
    <location>
        <begin position="58"/>
        <end position="160"/>
    </location>
</feature>
<accession>A0A371RL02</accession>
<dbReference type="AlphaFoldDB" id="A0A371RL02"/>
<dbReference type="EMBL" id="QUQO01000001">
    <property type="protein sequence ID" value="RFB06125.1"/>
    <property type="molecule type" value="Genomic_DNA"/>
</dbReference>
<evidence type="ECO:0000313" key="6">
    <source>
        <dbReference type="EMBL" id="RFB06125.1"/>
    </source>
</evidence>
<dbReference type="CDD" id="cd01347">
    <property type="entry name" value="ligand_gated_channel"/>
    <property type="match status" value="1"/>
</dbReference>
<keyword evidence="7" id="KW-1185">Reference proteome</keyword>
<evidence type="ECO:0000256" key="4">
    <source>
        <dbReference type="SAM" id="SignalP"/>
    </source>
</evidence>
<evidence type="ECO:0000259" key="5">
    <source>
        <dbReference type="Pfam" id="PF07715"/>
    </source>
</evidence>
<keyword evidence="6" id="KW-0675">Receptor</keyword>
<keyword evidence="3" id="KW-0998">Cell outer membrane</keyword>
<dbReference type="GO" id="GO:0009279">
    <property type="term" value="C:cell outer membrane"/>
    <property type="evidence" value="ECO:0007669"/>
    <property type="project" value="UniProtKB-SubCell"/>
</dbReference>
<dbReference type="SUPFAM" id="SSF56935">
    <property type="entry name" value="Porins"/>
    <property type="match status" value="1"/>
</dbReference>